<keyword evidence="5" id="KW-0067">ATP-binding</keyword>
<dbReference type="InterPro" id="IPR004358">
    <property type="entry name" value="Sig_transdc_His_kin-like_C"/>
</dbReference>
<dbReference type="Gene3D" id="3.30.565.10">
    <property type="entry name" value="Histidine kinase-like ATPase, C-terminal domain"/>
    <property type="match status" value="1"/>
</dbReference>
<dbReference type="RefSeq" id="WP_149494875.1">
    <property type="nucleotide sequence ID" value="NZ_JASZZN010000020.1"/>
</dbReference>
<dbReference type="InterPro" id="IPR005467">
    <property type="entry name" value="His_kinase_dom"/>
</dbReference>
<organism evidence="5 6">
    <name type="scientific">Roseiconus lacunae</name>
    <dbReference type="NCBI Taxonomy" id="2605694"/>
    <lineage>
        <taxon>Bacteria</taxon>
        <taxon>Pseudomonadati</taxon>
        <taxon>Planctomycetota</taxon>
        <taxon>Planctomycetia</taxon>
        <taxon>Pirellulales</taxon>
        <taxon>Pirellulaceae</taxon>
        <taxon>Roseiconus</taxon>
    </lineage>
</organism>
<protein>
    <recommendedName>
        <fullName evidence="2">histidine kinase</fullName>
        <ecNumber evidence="2">2.7.13.3</ecNumber>
    </recommendedName>
</protein>
<dbReference type="PROSITE" id="PS50109">
    <property type="entry name" value="HIS_KIN"/>
    <property type="match status" value="1"/>
</dbReference>
<dbReference type="PANTHER" id="PTHR43065">
    <property type="entry name" value="SENSOR HISTIDINE KINASE"/>
    <property type="match status" value="1"/>
</dbReference>
<evidence type="ECO:0000313" key="5">
    <source>
        <dbReference type="EMBL" id="MDM4018304.1"/>
    </source>
</evidence>
<keyword evidence="5" id="KW-0547">Nucleotide-binding</keyword>
<evidence type="ECO:0000256" key="3">
    <source>
        <dbReference type="SAM" id="MobiDB-lite"/>
    </source>
</evidence>
<dbReference type="SUPFAM" id="SSF55874">
    <property type="entry name" value="ATPase domain of HSP90 chaperone/DNA topoisomerase II/histidine kinase"/>
    <property type="match status" value="1"/>
</dbReference>
<dbReference type="PANTHER" id="PTHR43065:SF50">
    <property type="entry name" value="HISTIDINE KINASE"/>
    <property type="match status" value="1"/>
</dbReference>
<sequence length="415" mass="44987">MKVLLVDPNDFRRRKWRERLEKANAKVIAMANLPSLSITARFTMGFLAWPVNSRNPEDWIADSKTKCGTLVGIFANNVDSAGTAYAAGLDDYLSINCTDSELFAKMARAEQLELTQQRLSQAQKLEAIGELASGIAHEINTPIQYVGDNTRFVESAFEDLVSVLQVCQTLIGMDVGQSPQSAIDALRETMDEADVDYLLDEIPTAITQTLEGVDRVASIVRAMKDFAHPGVSEMTQVDLTQSIENTMMVARNEWKYVAEIETKFDANLPPVPCLPGELNQVLLNLIINAAHAVADKVGETTGQKGTITIATHHRPPWAEIVIRDSGSGIARENLERIFAPFFTTKPVGKGTGQGLAIAHSVIVDRHGGTIDVDSQIGKGTAFTIRLPLDQNGPDGAPPASTAANTSHRAPLVSAE</sequence>
<evidence type="ECO:0000256" key="2">
    <source>
        <dbReference type="ARBA" id="ARBA00012438"/>
    </source>
</evidence>
<dbReference type="Gene3D" id="1.10.287.130">
    <property type="match status" value="1"/>
</dbReference>
<dbReference type="InterPro" id="IPR036890">
    <property type="entry name" value="HATPase_C_sf"/>
</dbReference>
<dbReference type="SUPFAM" id="SSF52172">
    <property type="entry name" value="CheY-like"/>
    <property type="match status" value="1"/>
</dbReference>
<evidence type="ECO:0000313" key="6">
    <source>
        <dbReference type="Proteomes" id="UP001239462"/>
    </source>
</evidence>
<dbReference type="Proteomes" id="UP001239462">
    <property type="component" value="Unassembled WGS sequence"/>
</dbReference>
<dbReference type="EC" id="2.7.13.3" evidence="2"/>
<comment type="caution">
    <text evidence="5">The sequence shown here is derived from an EMBL/GenBank/DDBJ whole genome shotgun (WGS) entry which is preliminary data.</text>
</comment>
<proteinExistence type="predicted"/>
<accession>A0ABT7PPT6</accession>
<reference evidence="5 6" key="1">
    <citation type="submission" date="2023-06" db="EMBL/GenBank/DDBJ databases">
        <title>Roseiconus lacunae JC819 isolated from Gulf of Mannar region, Tamil Nadu.</title>
        <authorList>
            <person name="Pk S."/>
            <person name="Ch S."/>
            <person name="Ch V.R."/>
        </authorList>
    </citation>
    <scope>NUCLEOTIDE SEQUENCE [LARGE SCALE GENOMIC DNA]</scope>
    <source>
        <strain evidence="5 6">JC819</strain>
    </source>
</reference>
<dbReference type="PRINTS" id="PR00344">
    <property type="entry name" value="BCTRLSENSOR"/>
</dbReference>
<dbReference type="GO" id="GO:0005524">
    <property type="term" value="F:ATP binding"/>
    <property type="evidence" value="ECO:0007669"/>
    <property type="project" value="UniProtKB-KW"/>
</dbReference>
<comment type="catalytic activity">
    <reaction evidence="1">
        <text>ATP + protein L-histidine = ADP + protein N-phospho-L-histidine.</text>
        <dbReference type="EC" id="2.7.13.3"/>
    </reaction>
</comment>
<evidence type="ECO:0000259" key="4">
    <source>
        <dbReference type="PROSITE" id="PS50109"/>
    </source>
</evidence>
<dbReference type="InterPro" id="IPR003594">
    <property type="entry name" value="HATPase_dom"/>
</dbReference>
<feature type="domain" description="Histidine kinase" evidence="4">
    <location>
        <begin position="134"/>
        <end position="390"/>
    </location>
</feature>
<dbReference type="Pfam" id="PF02518">
    <property type="entry name" value="HATPase_c"/>
    <property type="match status" value="1"/>
</dbReference>
<gene>
    <name evidence="5" type="ORF">QTN89_22830</name>
</gene>
<dbReference type="EMBL" id="JASZZN010000020">
    <property type="protein sequence ID" value="MDM4018304.1"/>
    <property type="molecule type" value="Genomic_DNA"/>
</dbReference>
<evidence type="ECO:0000256" key="1">
    <source>
        <dbReference type="ARBA" id="ARBA00000085"/>
    </source>
</evidence>
<feature type="region of interest" description="Disordered" evidence="3">
    <location>
        <begin position="388"/>
        <end position="415"/>
    </location>
</feature>
<dbReference type="InterPro" id="IPR011006">
    <property type="entry name" value="CheY-like_superfamily"/>
</dbReference>
<name>A0ABT7PPT6_9BACT</name>
<dbReference type="SMART" id="SM00387">
    <property type="entry name" value="HATPase_c"/>
    <property type="match status" value="1"/>
</dbReference>
<keyword evidence="6" id="KW-1185">Reference proteome</keyword>